<keyword evidence="2" id="KW-0812">Transmembrane</keyword>
<feature type="compositionally biased region" description="Gly residues" evidence="1">
    <location>
        <begin position="618"/>
        <end position="637"/>
    </location>
</feature>
<feature type="domain" description="Predicted membrane protein YciQ-like C-terminal" evidence="5">
    <location>
        <begin position="324"/>
        <end position="565"/>
    </location>
</feature>
<feature type="signal peptide" evidence="3">
    <location>
        <begin position="1"/>
        <end position="29"/>
    </location>
</feature>
<dbReference type="InterPro" id="IPR048389">
    <property type="entry name" value="YciQ-like_C"/>
</dbReference>
<feature type="transmembrane region" description="Helical" evidence="2">
    <location>
        <begin position="440"/>
        <end position="464"/>
    </location>
</feature>
<sequence length="637" mass="65919">MALSRIARASAALVLAAGAIVLPVASASAAPALASARSDRAAVAPAAAAAAAAAGTAARTVAADVDDFSYASWDATYDLSLVDGRARLHVTETLVARFPEFDQNRGIVRGLATSYENARIDTRVLSVTDGEGRDVPFETDDEDGLLLVLTGDDQYARGLTTYVIEYEMSDVVLATSPRDSATPAVDEFYWNLLPLDSTQPIERFDAEVHVDAALAARLTGSTRCYQGPAGSTTACTLDGPEPTGDGATFRTSAADLAAGDGVTVAIGFEAGTVQQPPARTPDPVADVGPLVAAIGAVGVAVAGWLAVAGFTRRRRRATGIVVAQYHVPDTLPPLVAAAVIPKVQDVIPAEIVHLAVRGALRIEEGDSPEQPRLRRLPAGSAPDELDAAALDALFHGADAEGVVDLPTASESFAARMSALTTAGSTAAATRGLTERARSRGAVVVQWCAIAIALAGLGVGIWAVASGRLAAIPGLVAAAFAVVLVGIAAFYSFSKHTVLTPEGARTLEYLQGVREFIRVAEEDRLRMLQSYTGAERREVDGAEVIHVYERLLPYAMLFGMEDEWGEVLERAYTREQRGAAWIGDPTSLALRVQLAAFMSSSQSAATYTAPTTGSSSSGGSFGGGFSGGGGGGGFSGGR</sequence>
<keyword evidence="3" id="KW-0732">Signal</keyword>
<feature type="transmembrane region" description="Helical" evidence="2">
    <location>
        <begin position="470"/>
        <end position="492"/>
    </location>
</feature>
<protein>
    <submittedName>
        <fullName evidence="6">DUF2207 domain-containing protein</fullName>
    </submittedName>
</protein>
<keyword evidence="2" id="KW-1133">Transmembrane helix</keyword>
<evidence type="ECO:0000313" key="6">
    <source>
        <dbReference type="EMBL" id="UPL11082.1"/>
    </source>
</evidence>
<gene>
    <name evidence="6" type="ORF">KV394_08140</name>
</gene>
<dbReference type="Proteomes" id="UP000831467">
    <property type="component" value="Chromosome"/>
</dbReference>
<name>A0ABY4IG15_9MICO</name>
<feature type="region of interest" description="Disordered" evidence="1">
    <location>
        <begin position="605"/>
        <end position="637"/>
    </location>
</feature>
<organism evidence="6 7">
    <name type="scientific">Microbacterium sufflavum</name>
    <dbReference type="NCBI Taxonomy" id="2851649"/>
    <lineage>
        <taxon>Bacteria</taxon>
        <taxon>Bacillati</taxon>
        <taxon>Actinomycetota</taxon>
        <taxon>Actinomycetes</taxon>
        <taxon>Micrococcales</taxon>
        <taxon>Microbacteriaceae</taxon>
        <taxon>Microbacterium</taxon>
    </lineage>
</organism>
<feature type="chain" id="PRO_5047429433" evidence="3">
    <location>
        <begin position="30"/>
        <end position="637"/>
    </location>
</feature>
<accession>A0ABY4IG15</accession>
<keyword evidence="7" id="KW-1185">Reference proteome</keyword>
<dbReference type="EMBL" id="CP078076">
    <property type="protein sequence ID" value="UPL11082.1"/>
    <property type="molecule type" value="Genomic_DNA"/>
</dbReference>
<evidence type="ECO:0000259" key="4">
    <source>
        <dbReference type="Pfam" id="PF09972"/>
    </source>
</evidence>
<proteinExistence type="predicted"/>
<evidence type="ECO:0000256" key="2">
    <source>
        <dbReference type="SAM" id="Phobius"/>
    </source>
</evidence>
<evidence type="ECO:0000313" key="7">
    <source>
        <dbReference type="Proteomes" id="UP000831467"/>
    </source>
</evidence>
<evidence type="ECO:0000256" key="1">
    <source>
        <dbReference type="SAM" id="MobiDB-lite"/>
    </source>
</evidence>
<evidence type="ECO:0000256" key="3">
    <source>
        <dbReference type="SAM" id="SignalP"/>
    </source>
</evidence>
<dbReference type="InterPro" id="IPR018702">
    <property type="entry name" value="DUF2207"/>
</dbReference>
<keyword evidence="2" id="KW-0472">Membrane</keyword>
<dbReference type="RefSeq" id="WP_247982767.1">
    <property type="nucleotide sequence ID" value="NZ_CP078076.1"/>
</dbReference>
<dbReference type="Pfam" id="PF09972">
    <property type="entry name" value="DUF2207"/>
    <property type="match status" value="1"/>
</dbReference>
<dbReference type="Pfam" id="PF20990">
    <property type="entry name" value="DUF2207_C"/>
    <property type="match status" value="1"/>
</dbReference>
<reference evidence="6 7" key="1">
    <citation type="submission" date="2021-06" db="EMBL/GenBank/DDBJ databases">
        <title>Genome-based taxonomic framework of Microbacterium strains isolated from marine environment, the description of four new species and reclassification of four preexisting species.</title>
        <authorList>
            <person name="Lee S.D."/>
            <person name="Kim S.-M."/>
            <person name="Byeon Y.-S."/>
            <person name="Yang H.L."/>
            <person name="Kim I.S."/>
        </authorList>
    </citation>
    <scope>NUCLEOTIDE SEQUENCE [LARGE SCALE GENOMIC DNA]</scope>
    <source>
        <strain evidence="6 7">SSW1-51</strain>
    </source>
</reference>
<evidence type="ECO:0000259" key="5">
    <source>
        <dbReference type="Pfam" id="PF20990"/>
    </source>
</evidence>
<feature type="transmembrane region" description="Helical" evidence="2">
    <location>
        <begin position="287"/>
        <end position="307"/>
    </location>
</feature>
<feature type="domain" description="DUF2207" evidence="4">
    <location>
        <begin position="85"/>
        <end position="268"/>
    </location>
</feature>